<keyword evidence="4" id="KW-1185">Reference proteome</keyword>
<feature type="region of interest" description="Disordered" evidence="1">
    <location>
        <begin position="229"/>
        <end position="255"/>
    </location>
</feature>
<feature type="compositionally biased region" description="Polar residues" evidence="1">
    <location>
        <begin position="270"/>
        <end position="284"/>
    </location>
</feature>
<evidence type="ECO:0000259" key="2">
    <source>
        <dbReference type="PROSITE" id="PS50010"/>
    </source>
</evidence>
<proteinExistence type="predicted"/>
<dbReference type="InterPro" id="IPR000219">
    <property type="entry name" value="DH_dom"/>
</dbReference>
<evidence type="ECO:0000313" key="4">
    <source>
        <dbReference type="Proteomes" id="UP000032430"/>
    </source>
</evidence>
<protein>
    <recommendedName>
        <fullName evidence="2">DH domain-containing protein</fullName>
    </recommendedName>
</protein>
<name>A0A098G578_9GAMM</name>
<dbReference type="AlphaFoldDB" id="A0A098G578"/>
<dbReference type="Proteomes" id="UP000032430">
    <property type="component" value="Chromosome I"/>
</dbReference>
<dbReference type="PROSITE" id="PS50010">
    <property type="entry name" value="DH_2"/>
    <property type="match status" value="1"/>
</dbReference>
<accession>A0A098G578</accession>
<feature type="region of interest" description="Disordered" evidence="1">
    <location>
        <begin position="270"/>
        <end position="324"/>
    </location>
</feature>
<dbReference type="GO" id="GO:0005085">
    <property type="term" value="F:guanyl-nucleotide exchange factor activity"/>
    <property type="evidence" value="ECO:0007669"/>
    <property type="project" value="InterPro"/>
</dbReference>
<dbReference type="HOGENOM" id="CLU_857355_0_0_6"/>
<feature type="domain" description="DH" evidence="2">
    <location>
        <begin position="10"/>
        <end position="191"/>
    </location>
</feature>
<reference evidence="4" key="1">
    <citation type="submission" date="2014-09" db="EMBL/GenBank/DDBJ databases">
        <authorList>
            <person name="Gomez-Valero L."/>
        </authorList>
    </citation>
    <scope>NUCLEOTIDE SEQUENCE [LARGE SCALE GENOMIC DNA]</scope>
    <source>
        <strain evidence="4">ATCC700992</strain>
    </source>
</reference>
<evidence type="ECO:0000256" key="1">
    <source>
        <dbReference type="SAM" id="MobiDB-lite"/>
    </source>
</evidence>
<organism evidence="3 4">
    <name type="scientific">Legionella fallonii LLAP-10</name>
    <dbReference type="NCBI Taxonomy" id="1212491"/>
    <lineage>
        <taxon>Bacteria</taxon>
        <taxon>Pseudomonadati</taxon>
        <taxon>Pseudomonadota</taxon>
        <taxon>Gammaproteobacteria</taxon>
        <taxon>Legionellales</taxon>
        <taxon>Legionellaceae</taxon>
        <taxon>Legionella</taxon>
    </lineage>
</organism>
<dbReference type="SUPFAM" id="SSF48065">
    <property type="entry name" value="DBL homology domain (DH-domain)"/>
    <property type="match status" value="1"/>
</dbReference>
<dbReference type="EMBL" id="LN614827">
    <property type="protein sequence ID" value="CEG57632.1"/>
    <property type="molecule type" value="Genomic_DNA"/>
</dbReference>
<sequence>METKTDKLIVDNKVVEEMIATEQSYNQALTLLAAALNIKEIVKDNPFLHELKITINILKNISDDLLKHAAKAVDPLVTEREHKAYRAQRLQLMQAFFLAYQNYSSLFERYIDESRKDPAAFMSLEDFLATHSTSKLDLASYLIQPIQRGPRYSLLVKETKRMSQHLTQNNVEEFLKLEAFISESLSKVNKYLTDTSKTKAPQDDGYYPGKLTITAASGVYNYLFASSSASEPEHNEEPIQDENVQKEPKRTGYRFGDGGRYLYSLFTSTKPTQSAEGQSSTKESIANDAQEAEEFVLIEKIASDDGEHGDETEDESTPRQARTF</sequence>
<dbReference type="OrthoDB" id="5654121at2"/>
<dbReference type="RefSeq" id="WP_045096100.1">
    <property type="nucleotide sequence ID" value="NZ_LN614827.1"/>
</dbReference>
<dbReference type="Gene3D" id="1.20.900.10">
    <property type="entry name" value="Dbl homology (DH) domain"/>
    <property type="match status" value="1"/>
</dbReference>
<dbReference type="KEGG" id="lfa:LFA_2256"/>
<dbReference type="Pfam" id="PF00621">
    <property type="entry name" value="RhoGEF"/>
    <property type="match status" value="1"/>
</dbReference>
<gene>
    <name evidence="3" type="ORF">LFA_2256</name>
</gene>
<evidence type="ECO:0000313" key="3">
    <source>
        <dbReference type="EMBL" id="CEG57632.1"/>
    </source>
</evidence>
<dbReference type="InterPro" id="IPR035899">
    <property type="entry name" value="DBL_dom_sf"/>
</dbReference>
<feature type="compositionally biased region" description="Basic and acidic residues" evidence="1">
    <location>
        <begin position="231"/>
        <end position="250"/>
    </location>
</feature>